<dbReference type="Proteomes" id="UP000324241">
    <property type="component" value="Unassembled WGS sequence"/>
</dbReference>
<dbReference type="VEuPathDB" id="FungiDB:EYZ11_005640"/>
<feature type="region of interest" description="Disordered" evidence="1">
    <location>
        <begin position="232"/>
        <end position="254"/>
    </location>
</feature>
<keyword evidence="2" id="KW-0472">Membrane</keyword>
<dbReference type="AlphaFoldDB" id="A0A5M9MXK1"/>
<evidence type="ECO:0000256" key="2">
    <source>
        <dbReference type="SAM" id="Phobius"/>
    </source>
</evidence>
<dbReference type="GeneID" id="54327972"/>
<comment type="caution">
    <text evidence="3">The sequence shown here is derived from an EMBL/GenBank/DDBJ whole genome shotgun (WGS) entry which is preliminary data.</text>
</comment>
<evidence type="ECO:0000313" key="4">
    <source>
        <dbReference type="Proteomes" id="UP000324241"/>
    </source>
</evidence>
<accession>A0A5M9MXK1</accession>
<keyword evidence="2" id="KW-1133">Transmembrane helix</keyword>
<gene>
    <name evidence="3" type="ORF">ATNIH1004_005270</name>
</gene>
<evidence type="ECO:0000313" key="3">
    <source>
        <dbReference type="EMBL" id="KAA8649369.1"/>
    </source>
</evidence>
<feature type="transmembrane region" description="Helical" evidence="2">
    <location>
        <begin position="191"/>
        <end position="212"/>
    </location>
</feature>
<protein>
    <submittedName>
        <fullName evidence="3">Uncharacterized protein</fullName>
    </submittedName>
</protein>
<organism evidence="3 4">
    <name type="scientific">Aspergillus tanneri</name>
    <dbReference type="NCBI Taxonomy" id="1220188"/>
    <lineage>
        <taxon>Eukaryota</taxon>
        <taxon>Fungi</taxon>
        <taxon>Dikarya</taxon>
        <taxon>Ascomycota</taxon>
        <taxon>Pezizomycotina</taxon>
        <taxon>Eurotiomycetes</taxon>
        <taxon>Eurotiomycetidae</taxon>
        <taxon>Eurotiales</taxon>
        <taxon>Aspergillaceae</taxon>
        <taxon>Aspergillus</taxon>
        <taxon>Aspergillus subgen. Circumdati</taxon>
    </lineage>
</organism>
<keyword evidence="2" id="KW-0812">Transmembrane</keyword>
<proteinExistence type="predicted"/>
<evidence type="ECO:0000256" key="1">
    <source>
        <dbReference type="SAM" id="MobiDB-lite"/>
    </source>
</evidence>
<dbReference type="RefSeq" id="XP_033428730.1">
    <property type="nucleotide sequence ID" value="XM_033569924.1"/>
</dbReference>
<reference evidence="3 4" key="1">
    <citation type="submission" date="2019-08" db="EMBL/GenBank/DDBJ databases">
        <title>The genome sequence of a newly discovered highly antifungal drug resistant Aspergillus species, Aspergillus tanneri NIH 1004.</title>
        <authorList>
            <person name="Mounaud S."/>
            <person name="Singh I."/>
            <person name="Joardar V."/>
            <person name="Pakala S."/>
            <person name="Pakala S."/>
            <person name="Venepally P."/>
            <person name="Chung J.K."/>
            <person name="Losada L."/>
            <person name="Nierman W.C."/>
        </authorList>
    </citation>
    <scope>NUCLEOTIDE SEQUENCE [LARGE SCALE GENOMIC DNA]</scope>
    <source>
        <strain evidence="3 4">NIH1004</strain>
    </source>
</reference>
<name>A0A5M9MXK1_9EURO</name>
<sequence>MLSTNKLSRYLLTAIVVSPSAYGYVGNLAPDTTAAPAGALTTPFVPPTSCIDVRTLAPYGVPRLEAGCAQGSLSRECCPPNWGDAVYYSPGMCPSAYHAYPLPTSKQRQETTNFCCPGGYRLIDKTFCLSRLETPVTITYSDETISTRRTQDYVQATPIQIRFRASESDIVPVPTSSLSLPRDWLRTREKVGIGIGVAAGVGLISLALYYFFWVRRRGRKQIPQQAIPCIHEGQNADQVPPPPYAGNANTSTKQ</sequence>
<dbReference type="EMBL" id="QUQM01000003">
    <property type="protein sequence ID" value="KAA8649369.1"/>
    <property type="molecule type" value="Genomic_DNA"/>
</dbReference>
<dbReference type="OrthoDB" id="4770059at2759"/>